<dbReference type="EMBL" id="CAAE01014992">
    <property type="protein sequence ID" value="CAG07766.1"/>
    <property type="molecule type" value="Genomic_DNA"/>
</dbReference>
<sequence>MDISTAVFNAARDGKLKLIQKLLSNKTPEELEALAEGENTGRHTSVDSLPLRAFRGCRLPP</sequence>
<organism evidence="1">
    <name type="scientific">Tetraodon nigroviridis</name>
    <name type="common">Spotted green pufferfish</name>
    <name type="synonym">Chelonodon nigroviridis</name>
    <dbReference type="NCBI Taxonomy" id="99883"/>
    <lineage>
        <taxon>Eukaryota</taxon>
        <taxon>Metazoa</taxon>
        <taxon>Chordata</taxon>
        <taxon>Craniata</taxon>
        <taxon>Vertebrata</taxon>
        <taxon>Euteleostomi</taxon>
        <taxon>Actinopterygii</taxon>
        <taxon>Neopterygii</taxon>
        <taxon>Teleostei</taxon>
        <taxon>Neoteleostei</taxon>
        <taxon>Acanthomorphata</taxon>
        <taxon>Eupercaria</taxon>
        <taxon>Tetraodontiformes</taxon>
        <taxon>Tetradontoidea</taxon>
        <taxon>Tetraodontidae</taxon>
        <taxon>Tetraodon</taxon>
    </lineage>
</organism>
<gene>
    <name evidence="1" type="ORF">GSTENG00028549001</name>
</gene>
<accession>Q4RV16</accession>
<proteinExistence type="predicted"/>
<evidence type="ECO:0000313" key="1">
    <source>
        <dbReference type="EMBL" id="CAG07766.1"/>
    </source>
</evidence>
<reference evidence="1" key="2">
    <citation type="submission" date="2004-02" db="EMBL/GenBank/DDBJ databases">
        <authorList>
            <consortium name="Genoscope"/>
            <consortium name="Whitehead Institute Centre for Genome Research"/>
        </authorList>
    </citation>
    <scope>NUCLEOTIDE SEQUENCE</scope>
</reference>
<protein>
    <submittedName>
        <fullName evidence="1">(spotted green pufferfish) hypothetical protein</fullName>
    </submittedName>
</protein>
<name>Q4RV16_TETNG</name>
<comment type="caution">
    <text evidence="1">The sequence shown here is derived from an EMBL/GenBank/DDBJ whole genome shotgun (WGS) entry which is preliminary data.</text>
</comment>
<reference evidence="1" key="1">
    <citation type="journal article" date="2004" name="Nature">
        <title>Genome duplication in the teleost fish Tetraodon nigroviridis reveals the early vertebrate proto-karyotype.</title>
        <authorList>
            <person name="Jaillon O."/>
            <person name="Aury J.-M."/>
            <person name="Brunet F."/>
            <person name="Petit J.-L."/>
            <person name="Stange-Thomann N."/>
            <person name="Mauceli E."/>
            <person name="Bouneau L."/>
            <person name="Fischer C."/>
            <person name="Ozouf-Costaz C."/>
            <person name="Bernot A."/>
            <person name="Nicaud S."/>
            <person name="Jaffe D."/>
            <person name="Fisher S."/>
            <person name="Lutfalla G."/>
            <person name="Dossat C."/>
            <person name="Segurens B."/>
            <person name="Dasilva C."/>
            <person name="Salanoubat M."/>
            <person name="Levy M."/>
            <person name="Boudet N."/>
            <person name="Castellano S."/>
            <person name="Anthouard V."/>
            <person name="Jubin C."/>
            <person name="Castelli V."/>
            <person name="Katinka M."/>
            <person name="Vacherie B."/>
            <person name="Biemont C."/>
            <person name="Skalli Z."/>
            <person name="Cattolico L."/>
            <person name="Poulain J."/>
            <person name="De Berardinis V."/>
            <person name="Cruaud C."/>
            <person name="Duprat S."/>
            <person name="Brottier P."/>
            <person name="Coutanceau J.-P."/>
            <person name="Gouzy J."/>
            <person name="Parra G."/>
            <person name="Lardier G."/>
            <person name="Chapple C."/>
            <person name="McKernan K.J."/>
            <person name="McEwan P."/>
            <person name="Bosak S."/>
            <person name="Kellis M."/>
            <person name="Volff J.-N."/>
            <person name="Guigo R."/>
            <person name="Zody M.C."/>
            <person name="Mesirov J."/>
            <person name="Lindblad-Toh K."/>
            <person name="Birren B."/>
            <person name="Nusbaum C."/>
            <person name="Kahn D."/>
            <person name="Robinson-Rechavi M."/>
            <person name="Laudet V."/>
            <person name="Schachter V."/>
            <person name="Quetier F."/>
            <person name="Saurin W."/>
            <person name="Scarpelli C."/>
            <person name="Wincker P."/>
            <person name="Lander E.S."/>
            <person name="Weissenbach J."/>
            <person name="Roest Crollius H."/>
        </authorList>
    </citation>
    <scope>NUCLEOTIDE SEQUENCE [LARGE SCALE GENOMIC DNA]</scope>
</reference>
<dbReference type="KEGG" id="tng:GSTEN00028549G001"/>
<dbReference type="AlphaFoldDB" id="Q4RV16"/>